<sequence length="79" mass="9415">MPNGIAIQKYAWSQKMNRRNGIRSYATENKSYKRKPQDLWFLDLGPHLVFVYQKTLYLYLNLKDCVTRALIMRHLQPIG</sequence>
<dbReference type="EMBL" id="SNRW01018547">
    <property type="protein sequence ID" value="KAA6367232.1"/>
    <property type="molecule type" value="Genomic_DNA"/>
</dbReference>
<name>A0A5J4UBI2_9EUKA</name>
<proteinExistence type="predicted"/>
<comment type="caution">
    <text evidence="1">The sequence shown here is derived from an EMBL/GenBank/DDBJ whole genome shotgun (WGS) entry which is preliminary data.</text>
</comment>
<organism evidence="1 2">
    <name type="scientific">Streblomastix strix</name>
    <dbReference type="NCBI Taxonomy" id="222440"/>
    <lineage>
        <taxon>Eukaryota</taxon>
        <taxon>Metamonada</taxon>
        <taxon>Preaxostyla</taxon>
        <taxon>Oxymonadida</taxon>
        <taxon>Streblomastigidae</taxon>
        <taxon>Streblomastix</taxon>
    </lineage>
</organism>
<dbReference type="Proteomes" id="UP000324800">
    <property type="component" value="Unassembled WGS sequence"/>
</dbReference>
<accession>A0A5J4UBI2</accession>
<dbReference type="AlphaFoldDB" id="A0A5J4UBI2"/>
<evidence type="ECO:0000313" key="1">
    <source>
        <dbReference type="EMBL" id="KAA6367232.1"/>
    </source>
</evidence>
<protein>
    <submittedName>
        <fullName evidence="1">Uncharacterized protein</fullName>
    </submittedName>
</protein>
<evidence type="ECO:0000313" key="2">
    <source>
        <dbReference type="Proteomes" id="UP000324800"/>
    </source>
</evidence>
<gene>
    <name evidence="1" type="ORF">EZS28_037241</name>
</gene>
<reference evidence="1 2" key="1">
    <citation type="submission" date="2019-03" db="EMBL/GenBank/DDBJ databases">
        <title>Single cell metagenomics reveals metabolic interactions within the superorganism composed of flagellate Streblomastix strix and complex community of Bacteroidetes bacteria on its surface.</title>
        <authorList>
            <person name="Treitli S.C."/>
            <person name="Kolisko M."/>
            <person name="Husnik F."/>
            <person name="Keeling P."/>
            <person name="Hampl V."/>
        </authorList>
    </citation>
    <scope>NUCLEOTIDE SEQUENCE [LARGE SCALE GENOMIC DNA]</scope>
    <source>
        <strain evidence="1">ST1C</strain>
    </source>
</reference>